<keyword evidence="3" id="KW-1185">Reference proteome</keyword>
<feature type="signal peptide" evidence="1">
    <location>
        <begin position="1"/>
        <end position="21"/>
    </location>
</feature>
<protein>
    <recommendedName>
        <fullName evidence="4">Secreted protein</fullName>
    </recommendedName>
</protein>
<organism evidence="2 3">
    <name type="scientific">Bosea rubneri</name>
    <dbReference type="NCBI Taxonomy" id="3075434"/>
    <lineage>
        <taxon>Bacteria</taxon>
        <taxon>Pseudomonadati</taxon>
        <taxon>Pseudomonadota</taxon>
        <taxon>Alphaproteobacteria</taxon>
        <taxon>Hyphomicrobiales</taxon>
        <taxon>Boseaceae</taxon>
        <taxon>Bosea</taxon>
    </lineage>
</organism>
<sequence>MKLLLSTLAVGLMLGTASASAQSVNIGPGGVTVDPRSPRERAIDRDIRREERWRERDRYERRRDWRAERGRDCRTVTETRETPRGEVRRTTRVCD</sequence>
<dbReference type="EMBL" id="JAWDID010000005">
    <property type="protein sequence ID" value="MDU0339347.1"/>
    <property type="molecule type" value="Genomic_DNA"/>
</dbReference>
<name>A0ABU3S3M6_9HYPH</name>
<dbReference type="Proteomes" id="UP001254257">
    <property type="component" value="Unassembled WGS sequence"/>
</dbReference>
<comment type="caution">
    <text evidence="2">The sequence shown here is derived from an EMBL/GenBank/DDBJ whole genome shotgun (WGS) entry which is preliminary data.</text>
</comment>
<accession>A0ABU3S3M6</accession>
<proteinExistence type="predicted"/>
<evidence type="ECO:0000256" key="1">
    <source>
        <dbReference type="SAM" id="SignalP"/>
    </source>
</evidence>
<evidence type="ECO:0008006" key="4">
    <source>
        <dbReference type="Google" id="ProtNLM"/>
    </source>
</evidence>
<gene>
    <name evidence="2" type="ORF">RKE40_05625</name>
</gene>
<evidence type="ECO:0000313" key="2">
    <source>
        <dbReference type="EMBL" id="MDU0339347.1"/>
    </source>
</evidence>
<dbReference type="RefSeq" id="WP_316017256.1">
    <property type="nucleotide sequence ID" value="NZ_JAWDID010000005.1"/>
</dbReference>
<keyword evidence="1" id="KW-0732">Signal</keyword>
<reference evidence="2 3" key="1">
    <citation type="submission" date="2023-09" db="EMBL/GenBank/DDBJ databases">
        <title>Whole genome shotgun sequencing (WGS) of Bosea sp. ZW T0_25, isolated from stored onions (Allium cepa).</title>
        <authorList>
            <person name="Stoll D.A."/>
            <person name="Huch M."/>
        </authorList>
    </citation>
    <scope>NUCLEOTIDE SEQUENCE [LARGE SCALE GENOMIC DNA]</scope>
    <source>
        <strain evidence="2 3">ZW T0_25</strain>
    </source>
</reference>
<evidence type="ECO:0000313" key="3">
    <source>
        <dbReference type="Proteomes" id="UP001254257"/>
    </source>
</evidence>
<feature type="chain" id="PRO_5046315197" description="Secreted protein" evidence="1">
    <location>
        <begin position="22"/>
        <end position="95"/>
    </location>
</feature>